<name>A0AA36HXT4_9DINO</name>
<reference evidence="1" key="1">
    <citation type="submission" date="2023-08" db="EMBL/GenBank/DDBJ databases">
        <authorList>
            <person name="Chen Y."/>
            <person name="Shah S."/>
            <person name="Dougan E. K."/>
            <person name="Thang M."/>
            <person name="Chan C."/>
        </authorList>
    </citation>
    <scope>NUCLEOTIDE SEQUENCE</scope>
</reference>
<evidence type="ECO:0000313" key="2">
    <source>
        <dbReference type="Proteomes" id="UP001178507"/>
    </source>
</evidence>
<dbReference type="EMBL" id="CAUJNA010000442">
    <property type="protein sequence ID" value="CAJ1377061.1"/>
    <property type="molecule type" value="Genomic_DNA"/>
</dbReference>
<dbReference type="AlphaFoldDB" id="A0AA36HXT4"/>
<organism evidence="1 2">
    <name type="scientific">Effrenium voratum</name>
    <dbReference type="NCBI Taxonomy" id="2562239"/>
    <lineage>
        <taxon>Eukaryota</taxon>
        <taxon>Sar</taxon>
        <taxon>Alveolata</taxon>
        <taxon>Dinophyceae</taxon>
        <taxon>Suessiales</taxon>
        <taxon>Symbiodiniaceae</taxon>
        <taxon>Effrenium</taxon>
    </lineage>
</organism>
<comment type="caution">
    <text evidence="1">The sequence shown here is derived from an EMBL/GenBank/DDBJ whole genome shotgun (WGS) entry which is preliminary data.</text>
</comment>
<sequence>MFFESPPQGVASSCSSCSFSSRPTATQCRRSAWPKSRHWRLASHVRREVQPWLVIKNFVSEAERFELLESAMAQKQQGLLLPNPAGPSRYFRRLDATGGVDSLVEALTARLESALDLGSRPRDVTLGRVCSYIEPGGFIHEHRDRYVSETSGLAGLSHLRANVVVQMEKSGQPIIAGKSVPVEEGDAWVFLASKELHATALIEGLKPRIVFGFGWLDKDSWENIPPMVFKSFQATNANMNAVKKWAEYYEGRTKSQTDSMTKIEEKVLALEGSIGVLREQMVSGEDHRSDVAEELRQHADNCASTFQRMAWCMGIVFSQIGQTFGLQRETEEEVEGSGDRQPAPLGVLMAPEGLERDVEMIQSAFERWRELQAADQLRHASVQSCMQDLSRSVDESHEKIAACNEIVQDSVNANESLKNELEKTGAAVLELQSLQVKHDDVESAVQRKGEELETLHRMTEQSVERLGRGVEDHLAEVQRLVADISRQTDERIADHSNQVSRMVEGHMNPLNAYLNTMHVKTDAMRVDVDKLKDKAPELKSRIEAVVTQLQDLEEAHRGTVSQLHAAVDAVNANMEAHSDRHIGHHNELSGSVKDMFSALTGRLAELQAFADTTAESLELVKREDLSGLARELLSLDQKVAKWVHSNPLPAKISEARLYSLEARLSDEMDARIALECKVRKTITPRMRDDTADLVLPQLSQELSQGFARGRKPSGDRR</sequence>
<gene>
    <name evidence="1" type="ORF">EVOR1521_LOCUS5962</name>
</gene>
<proteinExistence type="predicted"/>
<evidence type="ECO:0000313" key="1">
    <source>
        <dbReference type="EMBL" id="CAJ1377061.1"/>
    </source>
</evidence>
<protein>
    <submittedName>
        <fullName evidence="1">Uncharacterized protein</fullName>
    </submittedName>
</protein>
<dbReference type="Proteomes" id="UP001178507">
    <property type="component" value="Unassembled WGS sequence"/>
</dbReference>
<keyword evidence="2" id="KW-1185">Reference proteome</keyword>
<accession>A0AA36HXT4</accession>